<keyword evidence="4" id="KW-1185">Reference proteome</keyword>
<evidence type="ECO:0008006" key="5">
    <source>
        <dbReference type="Google" id="ProtNLM"/>
    </source>
</evidence>
<feature type="signal peptide" evidence="2">
    <location>
        <begin position="1"/>
        <end position="23"/>
    </location>
</feature>
<dbReference type="InterPro" id="IPR043504">
    <property type="entry name" value="Peptidase_S1_PA_chymotrypsin"/>
</dbReference>
<dbReference type="Gene3D" id="2.40.10.10">
    <property type="entry name" value="Trypsin-like serine proteases"/>
    <property type="match status" value="2"/>
</dbReference>
<dbReference type="PROSITE" id="PS00134">
    <property type="entry name" value="TRYPSIN_HIS"/>
    <property type="match status" value="1"/>
</dbReference>
<evidence type="ECO:0000313" key="3">
    <source>
        <dbReference type="EMBL" id="MFC5055335.1"/>
    </source>
</evidence>
<dbReference type="SUPFAM" id="SSF50494">
    <property type="entry name" value="Trypsin-like serine proteases"/>
    <property type="match status" value="1"/>
</dbReference>
<name>A0ABV9XYF1_9PSEU</name>
<dbReference type="RefSeq" id="WP_344040389.1">
    <property type="nucleotide sequence ID" value="NZ_BAAAKE010000022.1"/>
</dbReference>
<dbReference type="InterPro" id="IPR033116">
    <property type="entry name" value="TRYPSIN_SER"/>
</dbReference>
<proteinExistence type="predicted"/>
<comment type="caution">
    <text evidence="3">The sequence shown here is derived from an EMBL/GenBank/DDBJ whole genome shotgun (WGS) entry which is preliminary data.</text>
</comment>
<feature type="region of interest" description="Disordered" evidence="1">
    <location>
        <begin position="309"/>
        <end position="331"/>
    </location>
</feature>
<dbReference type="InterPro" id="IPR009003">
    <property type="entry name" value="Peptidase_S1_PA"/>
</dbReference>
<organism evidence="3 4">
    <name type="scientific">Saccharothrix xinjiangensis</name>
    <dbReference type="NCBI Taxonomy" id="204798"/>
    <lineage>
        <taxon>Bacteria</taxon>
        <taxon>Bacillati</taxon>
        <taxon>Actinomycetota</taxon>
        <taxon>Actinomycetes</taxon>
        <taxon>Pseudonocardiales</taxon>
        <taxon>Pseudonocardiaceae</taxon>
        <taxon>Saccharothrix</taxon>
    </lineage>
</organism>
<reference evidence="4" key="1">
    <citation type="journal article" date="2019" name="Int. J. Syst. Evol. Microbiol.">
        <title>The Global Catalogue of Microorganisms (GCM) 10K type strain sequencing project: providing services to taxonomists for standard genome sequencing and annotation.</title>
        <authorList>
            <consortium name="The Broad Institute Genomics Platform"/>
            <consortium name="The Broad Institute Genome Sequencing Center for Infectious Disease"/>
            <person name="Wu L."/>
            <person name="Ma J."/>
        </authorList>
    </citation>
    <scope>NUCLEOTIDE SEQUENCE [LARGE SCALE GENOMIC DNA]</scope>
    <source>
        <strain evidence="4">KCTC 12848</strain>
    </source>
</reference>
<gene>
    <name evidence="3" type="ORF">ACFPFM_16375</name>
</gene>
<dbReference type="InterPro" id="IPR018114">
    <property type="entry name" value="TRYPSIN_HIS"/>
</dbReference>
<protein>
    <recommendedName>
        <fullName evidence="5">Trypsin</fullName>
    </recommendedName>
</protein>
<accession>A0ABV9XYF1</accession>
<evidence type="ECO:0000256" key="1">
    <source>
        <dbReference type="SAM" id="MobiDB-lite"/>
    </source>
</evidence>
<evidence type="ECO:0000256" key="2">
    <source>
        <dbReference type="SAM" id="SignalP"/>
    </source>
</evidence>
<dbReference type="EMBL" id="JBHSJB010000012">
    <property type="protein sequence ID" value="MFC5055335.1"/>
    <property type="molecule type" value="Genomic_DNA"/>
</dbReference>
<feature type="chain" id="PRO_5046202893" description="Trypsin" evidence="2">
    <location>
        <begin position="24"/>
        <end position="367"/>
    </location>
</feature>
<evidence type="ECO:0000313" key="4">
    <source>
        <dbReference type="Proteomes" id="UP001595833"/>
    </source>
</evidence>
<keyword evidence="2" id="KW-0732">Signal</keyword>
<dbReference type="PROSITE" id="PS00135">
    <property type="entry name" value="TRYPSIN_SER"/>
    <property type="match status" value="1"/>
</dbReference>
<dbReference type="Proteomes" id="UP001595833">
    <property type="component" value="Unassembled WGS sequence"/>
</dbReference>
<sequence>MRTARTITATAAAAIASAALAVAAPGAAPATAGPVTDWDRMLAQQPLVRTADGIQAEVARGGHAGFAGLVLEEDHVALWWKGDVPATVRDAASRGEAPVTFEPARHSNAELREAAKVVQAQRGPGVHAIKVPADGSGLVLGVTSEAATRALRVDVPVRTVVEEPLAPVSRQNDAPPWKGGATIVLGNAACTSGFSVRNGDNARFLLTAGHCGNPGVRVTDPTGEHIGTAGAKHGDHDIMLIPTGNVVNQQYVGGGDSNSTEVVRGWGDVYTGEYLCQSGVTSARATGAPVCNIKVLFFYADREDLVEGEQMNGQPSARPGDSGGPVYGPSSSGGVIAKGTVTRAAGARIGFQDFRTATRDFGVYIPL</sequence>